<evidence type="ECO:0008006" key="5">
    <source>
        <dbReference type="Google" id="ProtNLM"/>
    </source>
</evidence>
<feature type="coiled-coil region" evidence="1">
    <location>
        <begin position="24"/>
        <end position="80"/>
    </location>
</feature>
<comment type="caution">
    <text evidence="3">The sequence shown here is derived from an EMBL/GenBank/DDBJ whole genome shotgun (WGS) entry which is preliminary data.</text>
</comment>
<sequence length="338" mass="39554">MKKVTFYLTLLLIGFTVNPVSAQEQDTSEKIKQLEKQKEEIISEEKEALKREVEKINARLENKEIDWEEAEELKSEAAKKHALNIRNRVGIIDNQIALLKRENDDMGWDEEEMDEDHDRWFHKYRYSRTSTHLVMAVGFNNALLEGQGLNDSDFKVGGSRFFELGVAWRTRVFENSNWLRVRYGFSFQFNGLKPTDNRYFVENGDLTELEVYPLELDKSKFRVDNLVFPFHFEFGPSTKIESERSVWYSTRKKLKVGLGGFAGFNIGERQKLKYEEDGEKVKRKLKNDFNTNDFVYGLSGYLGWGATALYVKYDLNPIFKDPNPELRNISVGLRFDMN</sequence>
<reference evidence="4" key="1">
    <citation type="journal article" date="2019" name="Int. J. Syst. Evol. Microbiol.">
        <title>The Global Catalogue of Microorganisms (GCM) 10K type strain sequencing project: providing services to taxonomists for standard genome sequencing and annotation.</title>
        <authorList>
            <consortium name="The Broad Institute Genomics Platform"/>
            <consortium name="The Broad Institute Genome Sequencing Center for Infectious Disease"/>
            <person name="Wu L."/>
            <person name="Ma J."/>
        </authorList>
    </citation>
    <scope>NUCLEOTIDE SEQUENCE [LARGE SCALE GENOMIC DNA]</scope>
    <source>
        <strain evidence="4">CCUG 60898</strain>
    </source>
</reference>
<evidence type="ECO:0000313" key="3">
    <source>
        <dbReference type="EMBL" id="MFD0976465.1"/>
    </source>
</evidence>
<evidence type="ECO:0000313" key="4">
    <source>
        <dbReference type="Proteomes" id="UP001597100"/>
    </source>
</evidence>
<evidence type="ECO:0000256" key="1">
    <source>
        <dbReference type="SAM" id="Coils"/>
    </source>
</evidence>
<dbReference type="Proteomes" id="UP001597100">
    <property type="component" value="Unassembled WGS sequence"/>
</dbReference>
<feature type="chain" id="PRO_5046558085" description="Outer membrane protein with beta-barrel domain" evidence="2">
    <location>
        <begin position="23"/>
        <end position="338"/>
    </location>
</feature>
<evidence type="ECO:0000256" key="2">
    <source>
        <dbReference type="SAM" id="SignalP"/>
    </source>
</evidence>
<keyword evidence="4" id="KW-1185">Reference proteome</keyword>
<proteinExistence type="predicted"/>
<accession>A0ABW3IF69</accession>
<organism evidence="3 4">
    <name type="scientific">Salinimicrobium gaetbulicola</name>
    <dbReference type="NCBI Taxonomy" id="999702"/>
    <lineage>
        <taxon>Bacteria</taxon>
        <taxon>Pseudomonadati</taxon>
        <taxon>Bacteroidota</taxon>
        <taxon>Flavobacteriia</taxon>
        <taxon>Flavobacteriales</taxon>
        <taxon>Flavobacteriaceae</taxon>
        <taxon>Salinimicrobium</taxon>
    </lineage>
</organism>
<dbReference type="EMBL" id="JBHTJP010000032">
    <property type="protein sequence ID" value="MFD0976465.1"/>
    <property type="molecule type" value="Genomic_DNA"/>
</dbReference>
<gene>
    <name evidence="3" type="ORF">ACFQ1G_06660</name>
</gene>
<keyword evidence="2" id="KW-0732">Signal</keyword>
<protein>
    <recommendedName>
        <fullName evidence="5">Outer membrane protein with beta-barrel domain</fullName>
    </recommendedName>
</protein>
<name>A0ABW3IF69_9FLAO</name>
<feature type="signal peptide" evidence="2">
    <location>
        <begin position="1"/>
        <end position="22"/>
    </location>
</feature>
<keyword evidence="1" id="KW-0175">Coiled coil</keyword>
<dbReference type="RefSeq" id="WP_380737811.1">
    <property type="nucleotide sequence ID" value="NZ_JBHTJP010000032.1"/>
</dbReference>